<organism evidence="4 5">
    <name type="scientific">Fictibacillus macauensis ZFHKF-1</name>
    <dbReference type="NCBI Taxonomy" id="1196324"/>
    <lineage>
        <taxon>Bacteria</taxon>
        <taxon>Bacillati</taxon>
        <taxon>Bacillota</taxon>
        <taxon>Bacilli</taxon>
        <taxon>Bacillales</taxon>
        <taxon>Fictibacillaceae</taxon>
        <taxon>Fictibacillus</taxon>
    </lineage>
</organism>
<evidence type="ECO:0000313" key="5">
    <source>
        <dbReference type="Proteomes" id="UP000004080"/>
    </source>
</evidence>
<dbReference type="RefSeq" id="WP_007200465.1">
    <property type="nucleotide sequence ID" value="NZ_AKKV01000019.1"/>
</dbReference>
<proteinExistence type="predicted"/>
<dbReference type="InterPro" id="IPR036366">
    <property type="entry name" value="PGBDSf"/>
</dbReference>
<evidence type="ECO:0000259" key="3">
    <source>
        <dbReference type="Pfam" id="PF08486"/>
    </source>
</evidence>
<feature type="signal peptide" evidence="1">
    <location>
        <begin position="1"/>
        <end position="27"/>
    </location>
</feature>
<evidence type="ECO:0000313" key="4">
    <source>
        <dbReference type="EMBL" id="EIT86953.1"/>
    </source>
</evidence>
<dbReference type="PATRIC" id="fig|1196324.3.peg.361"/>
<name>I8UJG6_9BACL</name>
<dbReference type="InterPro" id="IPR002477">
    <property type="entry name" value="Peptidoglycan-bd-like"/>
</dbReference>
<dbReference type="OrthoDB" id="9816557at2"/>
<dbReference type="InterPro" id="IPR013486">
    <property type="entry name" value="SpoIID/LytB"/>
</dbReference>
<comment type="caution">
    <text evidence="4">The sequence shown here is derived from an EMBL/GenBank/DDBJ whole genome shotgun (WGS) entry which is preliminary data.</text>
</comment>
<dbReference type="STRING" id="1196324.A374_01819"/>
<feature type="domain" description="Peptidoglycan binding-like" evidence="2">
    <location>
        <begin position="49"/>
        <end position="104"/>
    </location>
</feature>
<dbReference type="InterPro" id="IPR013693">
    <property type="entry name" value="SpoIID/LytB_N"/>
</dbReference>
<dbReference type="eggNOG" id="COG2385">
    <property type="taxonomic scope" value="Bacteria"/>
</dbReference>
<dbReference type="AlphaFoldDB" id="I8UJG6"/>
<keyword evidence="5" id="KW-1185">Reference proteome</keyword>
<accession>I8UJG6</accession>
<evidence type="ECO:0000259" key="2">
    <source>
        <dbReference type="Pfam" id="PF01471"/>
    </source>
</evidence>
<dbReference type="Pfam" id="PF08486">
    <property type="entry name" value="SpoIID"/>
    <property type="match status" value="1"/>
</dbReference>
<evidence type="ECO:0000256" key="1">
    <source>
        <dbReference type="SAM" id="SignalP"/>
    </source>
</evidence>
<dbReference type="Gene3D" id="1.10.101.10">
    <property type="entry name" value="PGBD-like superfamily/PGBD"/>
    <property type="match status" value="1"/>
</dbReference>
<reference evidence="4 5" key="1">
    <citation type="journal article" date="2012" name="J. Bacteriol.">
        <title>Genome of Bacillus macauensis ZFHKF-1, a Long-Chain-Forming Bacterium.</title>
        <authorList>
            <person name="Cai L."/>
            <person name="Zhang T."/>
        </authorList>
    </citation>
    <scope>NUCLEOTIDE SEQUENCE [LARGE SCALE GENOMIC DNA]</scope>
    <source>
        <strain evidence="4 5">ZFHKF-1</strain>
    </source>
</reference>
<dbReference type="Proteomes" id="UP000004080">
    <property type="component" value="Unassembled WGS sequence"/>
</dbReference>
<dbReference type="Pfam" id="PF01471">
    <property type="entry name" value="PG_binding_1"/>
    <property type="match status" value="1"/>
</dbReference>
<dbReference type="InterPro" id="IPR036365">
    <property type="entry name" value="PGBD-like_sf"/>
</dbReference>
<dbReference type="GO" id="GO:0030435">
    <property type="term" value="P:sporulation resulting in formation of a cellular spore"/>
    <property type="evidence" value="ECO:0007669"/>
    <property type="project" value="InterPro"/>
</dbReference>
<feature type="chain" id="PRO_5003714926" evidence="1">
    <location>
        <begin position="28"/>
        <end position="467"/>
    </location>
</feature>
<keyword evidence="1" id="KW-0732">Signal</keyword>
<dbReference type="SUPFAM" id="SSF47090">
    <property type="entry name" value="PGBD-like"/>
    <property type="match status" value="1"/>
</dbReference>
<protein>
    <submittedName>
        <fullName evidence="4">Sporulation protein</fullName>
    </submittedName>
</protein>
<feature type="domain" description="Sporulation stage II protein D amidase enhancer LytB N-terminal" evidence="3">
    <location>
        <begin position="258"/>
        <end position="346"/>
    </location>
</feature>
<dbReference type="NCBIfam" id="TIGR02669">
    <property type="entry name" value="SpoIID_LytB"/>
    <property type="match status" value="1"/>
</dbReference>
<dbReference type="EMBL" id="AKKV01000019">
    <property type="protein sequence ID" value="EIT86953.1"/>
    <property type="molecule type" value="Genomic_DNA"/>
</dbReference>
<gene>
    <name evidence="4" type="ORF">A374_01819</name>
</gene>
<sequence>MYKKVVSTVVAAAICLPLSIGGMEATAQETITATAYPASFHKTLRVNDRGSDVLKLQRLLAQAGYSVSADGIFGNKTKLAVQAFQRSIHYKATGVAGPKTLTKLVAKTKKSASYKGYRFKGKGWGHGVGMSQWGALGMAQKGYHYHKILSYYYSGIAFKKVKTSKQSIAVALSLHKKDVVVKGTGSYKMKDAKGHVVFQPKAGTETKITVKNGAFHLTNGSTHKTLKHAFTTVSSKGAYLYHNRFKYKGTLGVSFGSKGTADVINTLNIEDYLEGVVPAEISPKWHPAAIKAQIVAARTYAMKQIGKKKYDVENNVNSQVYYGVNVSAANVNKMIHGETKGEVMTYNGQLINAYFSSSAGGYTVGSEFVWGNKLPYLVAKPDPYDHSSYMEKGWGFKMSFQQLTKKLAPLHVGKIVSLKTKHVKYHRPTAIKVIGSKGSKVISGADLRKYVGYDVIRSAVFTMKRYK</sequence>